<dbReference type="InterPro" id="IPR011009">
    <property type="entry name" value="Kinase-like_dom_sf"/>
</dbReference>
<dbReference type="OrthoDB" id="4062651at2759"/>
<dbReference type="GO" id="GO:0004674">
    <property type="term" value="F:protein serine/threonine kinase activity"/>
    <property type="evidence" value="ECO:0007669"/>
    <property type="project" value="TreeGrafter"/>
</dbReference>
<feature type="compositionally biased region" description="Polar residues" evidence="1">
    <location>
        <begin position="640"/>
        <end position="651"/>
    </location>
</feature>
<evidence type="ECO:0000256" key="1">
    <source>
        <dbReference type="SAM" id="MobiDB-lite"/>
    </source>
</evidence>
<dbReference type="Gene3D" id="1.10.510.10">
    <property type="entry name" value="Transferase(Phosphotransferase) domain 1"/>
    <property type="match status" value="1"/>
</dbReference>
<protein>
    <recommendedName>
        <fullName evidence="3">Protein kinase domain-containing protein</fullName>
    </recommendedName>
</protein>
<feature type="compositionally biased region" description="Polar residues" evidence="1">
    <location>
        <begin position="443"/>
        <end position="453"/>
    </location>
</feature>
<dbReference type="InterPro" id="IPR001245">
    <property type="entry name" value="Ser-Thr/Tyr_kinase_cat_dom"/>
</dbReference>
<keyword evidence="2" id="KW-0732">Signal</keyword>
<feature type="region of interest" description="Disordered" evidence="1">
    <location>
        <begin position="608"/>
        <end position="651"/>
    </location>
</feature>
<accession>A0A4R0RPG5</accession>
<dbReference type="PANTHER" id="PTHR44329">
    <property type="entry name" value="SERINE/THREONINE-PROTEIN KINASE TNNI3K-RELATED"/>
    <property type="match status" value="1"/>
</dbReference>
<proteinExistence type="predicted"/>
<dbReference type="Pfam" id="PF07714">
    <property type="entry name" value="PK_Tyr_Ser-Thr"/>
    <property type="match status" value="1"/>
</dbReference>
<name>A0A4R0RPG5_9APHY</name>
<dbReference type="GO" id="GO:0005524">
    <property type="term" value="F:ATP binding"/>
    <property type="evidence" value="ECO:0007669"/>
    <property type="project" value="InterPro"/>
</dbReference>
<sequence length="651" mass="72499">MSSAHVCTLFICLIGTLHTYEPYCKRLTTPIASLAHLQDDTDWISIGSNDIYFPLGSLLIFENAIETVWKIVRDPQYAIHRQGYEGKLLKLLLRLVLKYDTLPSSLVLKGVQCTDGESCGSGGFADVYYGEFDSEPVALKRLRVYASAPDSKKHELKQAFLREAILWMNLSHDNVLRFIGVAEDVFRNPSVCMIIPWMHNGNIRQYRDKLQTDGKLAGPAFEEHVNEWLYGIAKGMAYLHREGIVHGDLHGGNVLVDATGDVKLTDFGMALIADATSYKYASVHGGGALRWAAPELHAPEKFGLTSHRPTNACDVYSFAYVCIELWTGERPFEGLSEYQVISRVVAGERPPRPDKPKEITLPDNLWSVVTLCWRGDPAERPLSEMVVQYIETARAELALRSIESETLQTSSSLSVFGHDDAYPPDSAGMPDDISTRAVYDSQVQSPKASSTLDSFDRPPADRVAEPRDHNAHNKRNAVFFDGTLVARGPIGSDMKLVPTFQEHQPWDFGQFPGKTGLEDILKRSAALDEKLSSVAPKYYTNIHLRGLKPKLPPKTPYATARYNRGSSTGWQSPSIVSTIKEDVFARLVRRESSTSEYIEIPPAPVLAASQNPENHEELDNSMRSRLKHALSPPGWGLIRRSSQSPSRFAAK</sequence>
<evidence type="ECO:0000256" key="2">
    <source>
        <dbReference type="SAM" id="SignalP"/>
    </source>
</evidence>
<dbReference type="Proteomes" id="UP000292702">
    <property type="component" value="Unassembled WGS sequence"/>
</dbReference>
<evidence type="ECO:0000313" key="5">
    <source>
        <dbReference type="Proteomes" id="UP000292702"/>
    </source>
</evidence>
<feature type="compositionally biased region" description="Basic and acidic residues" evidence="1">
    <location>
        <begin position="613"/>
        <end position="622"/>
    </location>
</feature>
<dbReference type="SUPFAM" id="SSF56112">
    <property type="entry name" value="Protein kinase-like (PK-like)"/>
    <property type="match status" value="1"/>
</dbReference>
<feature type="compositionally biased region" description="Basic and acidic residues" evidence="1">
    <location>
        <begin position="454"/>
        <end position="471"/>
    </location>
</feature>
<evidence type="ECO:0000313" key="4">
    <source>
        <dbReference type="EMBL" id="TCD68025.1"/>
    </source>
</evidence>
<comment type="caution">
    <text evidence="4">The sequence shown here is derived from an EMBL/GenBank/DDBJ whole genome shotgun (WGS) entry which is preliminary data.</text>
</comment>
<evidence type="ECO:0000259" key="3">
    <source>
        <dbReference type="PROSITE" id="PS50011"/>
    </source>
</evidence>
<organism evidence="4 5">
    <name type="scientific">Steccherinum ochraceum</name>
    <dbReference type="NCBI Taxonomy" id="92696"/>
    <lineage>
        <taxon>Eukaryota</taxon>
        <taxon>Fungi</taxon>
        <taxon>Dikarya</taxon>
        <taxon>Basidiomycota</taxon>
        <taxon>Agaricomycotina</taxon>
        <taxon>Agaricomycetes</taxon>
        <taxon>Polyporales</taxon>
        <taxon>Steccherinaceae</taxon>
        <taxon>Steccherinum</taxon>
    </lineage>
</organism>
<dbReference type="AlphaFoldDB" id="A0A4R0RPG5"/>
<reference evidence="4 5" key="1">
    <citation type="submission" date="2018-11" db="EMBL/GenBank/DDBJ databases">
        <title>Genome assembly of Steccherinum ochraceum LE-BIN_3174, the white-rot fungus of the Steccherinaceae family (The Residual Polyporoid clade, Polyporales, Basidiomycota).</title>
        <authorList>
            <person name="Fedorova T.V."/>
            <person name="Glazunova O.A."/>
            <person name="Landesman E.O."/>
            <person name="Moiseenko K.V."/>
            <person name="Psurtseva N.V."/>
            <person name="Savinova O.S."/>
            <person name="Shakhova N.V."/>
            <person name="Tyazhelova T.V."/>
            <person name="Vasina D.V."/>
        </authorList>
    </citation>
    <scope>NUCLEOTIDE SEQUENCE [LARGE SCALE GENOMIC DNA]</scope>
    <source>
        <strain evidence="4 5">LE-BIN_3174</strain>
    </source>
</reference>
<feature type="chain" id="PRO_5020598471" description="Protein kinase domain-containing protein" evidence="2">
    <location>
        <begin position="20"/>
        <end position="651"/>
    </location>
</feature>
<feature type="region of interest" description="Disordered" evidence="1">
    <location>
        <begin position="443"/>
        <end position="471"/>
    </location>
</feature>
<feature type="signal peptide" evidence="2">
    <location>
        <begin position="1"/>
        <end position="19"/>
    </location>
</feature>
<feature type="domain" description="Protein kinase" evidence="3">
    <location>
        <begin position="113"/>
        <end position="397"/>
    </location>
</feature>
<dbReference type="EMBL" id="RWJN01000078">
    <property type="protein sequence ID" value="TCD68025.1"/>
    <property type="molecule type" value="Genomic_DNA"/>
</dbReference>
<dbReference type="InterPro" id="IPR051681">
    <property type="entry name" value="Ser/Thr_Kinases-Pseudokinases"/>
</dbReference>
<dbReference type="STRING" id="92696.A0A4R0RPG5"/>
<keyword evidence="5" id="KW-1185">Reference proteome</keyword>
<dbReference type="InterPro" id="IPR000719">
    <property type="entry name" value="Prot_kinase_dom"/>
</dbReference>
<dbReference type="PROSITE" id="PS50011">
    <property type="entry name" value="PROTEIN_KINASE_DOM"/>
    <property type="match status" value="1"/>
</dbReference>
<gene>
    <name evidence="4" type="ORF">EIP91_011636</name>
</gene>